<dbReference type="InterPro" id="IPR023828">
    <property type="entry name" value="Peptidase_S8_Ser-AS"/>
</dbReference>
<dbReference type="InterPro" id="IPR034213">
    <property type="entry name" value="S8_Vpr-like"/>
</dbReference>
<evidence type="ECO:0000259" key="10">
    <source>
        <dbReference type="Pfam" id="PF16640"/>
    </source>
</evidence>
<evidence type="ECO:0000313" key="11">
    <source>
        <dbReference type="EMBL" id="KGM13439.1"/>
    </source>
</evidence>
<dbReference type="Proteomes" id="UP000054314">
    <property type="component" value="Unassembled WGS sequence"/>
</dbReference>
<gene>
    <name evidence="11" type="ORF">N869_14110</name>
</gene>
<keyword evidence="12" id="KW-1185">Reference proteome</keyword>
<dbReference type="EMBL" id="AXCZ01000043">
    <property type="protein sequence ID" value="KGM13439.1"/>
    <property type="molecule type" value="Genomic_DNA"/>
</dbReference>
<feature type="domain" description="Peptidase S8/S53" evidence="9">
    <location>
        <begin position="194"/>
        <end position="671"/>
    </location>
</feature>
<dbReference type="PANTHER" id="PTHR43806">
    <property type="entry name" value="PEPTIDASE S8"/>
    <property type="match status" value="1"/>
</dbReference>
<dbReference type="InterPro" id="IPR015500">
    <property type="entry name" value="Peptidase_S8_subtilisin-rel"/>
</dbReference>
<name>A0A0A0C217_9CELL</name>
<dbReference type="InterPro" id="IPR032109">
    <property type="entry name" value="Big_3_5"/>
</dbReference>
<dbReference type="PRINTS" id="PR00723">
    <property type="entry name" value="SUBTILISIN"/>
</dbReference>
<evidence type="ECO:0000259" key="9">
    <source>
        <dbReference type="Pfam" id="PF00082"/>
    </source>
</evidence>
<dbReference type="Pfam" id="PF16640">
    <property type="entry name" value="Big_3_5"/>
    <property type="match status" value="2"/>
</dbReference>
<dbReference type="GO" id="GO:0004252">
    <property type="term" value="F:serine-type endopeptidase activity"/>
    <property type="evidence" value="ECO:0007669"/>
    <property type="project" value="UniProtKB-UniRule"/>
</dbReference>
<comment type="caution">
    <text evidence="11">The sequence shown here is derived from an EMBL/GenBank/DDBJ whole genome shotgun (WGS) entry which is preliminary data.</text>
</comment>
<feature type="domain" description="Bacterial Ig-like" evidence="10">
    <location>
        <begin position="1234"/>
        <end position="1315"/>
    </location>
</feature>
<dbReference type="PROSITE" id="PS00138">
    <property type="entry name" value="SUBTILASE_SER"/>
    <property type="match status" value="1"/>
</dbReference>
<keyword evidence="2 6" id="KW-0645">Protease</keyword>
<evidence type="ECO:0000256" key="5">
    <source>
        <dbReference type="PIRSR" id="PIRSR615500-1"/>
    </source>
</evidence>
<keyword evidence="8" id="KW-0732">Signal</keyword>
<organism evidence="11 12">
    <name type="scientific">Cellulomonas bogoriensis 69B4 = DSM 16987</name>
    <dbReference type="NCBI Taxonomy" id="1386082"/>
    <lineage>
        <taxon>Bacteria</taxon>
        <taxon>Bacillati</taxon>
        <taxon>Actinomycetota</taxon>
        <taxon>Actinomycetes</taxon>
        <taxon>Micrococcales</taxon>
        <taxon>Cellulomonadaceae</taxon>
        <taxon>Cellulomonas</taxon>
    </lineage>
</organism>
<keyword evidence="4 6" id="KW-0720">Serine protease</keyword>
<dbReference type="PROSITE" id="PS00136">
    <property type="entry name" value="SUBTILASE_ASP"/>
    <property type="match status" value="1"/>
</dbReference>
<dbReference type="SUPFAM" id="SSF52743">
    <property type="entry name" value="Subtilisin-like"/>
    <property type="match status" value="1"/>
</dbReference>
<dbReference type="GO" id="GO:0006508">
    <property type="term" value="P:proteolysis"/>
    <property type="evidence" value="ECO:0007669"/>
    <property type="project" value="UniProtKB-KW"/>
</dbReference>
<evidence type="ECO:0000313" key="12">
    <source>
        <dbReference type="Proteomes" id="UP000054314"/>
    </source>
</evidence>
<feature type="signal peptide" evidence="8">
    <location>
        <begin position="1"/>
        <end position="29"/>
    </location>
</feature>
<dbReference type="InterPro" id="IPR050131">
    <property type="entry name" value="Peptidase_S8_subtilisin-like"/>
</dbReference>
<dbReference type="Pfam" id="PF00082">
    <property type="entry name" value="Peptidase_S8"/>
    <property type="match status" value="1"/>
</dbReference>
<evidence type="ECO:0000256" key="3">
    <source>
        <dbReference type="ARBA" id="ARBA00022801"/>
    </source>
</evidence>
<evidence type="ECO:0000256" key="4">
    <source>
        <dbReference type="ARBA" id="ARBA00022825"/>
    </source>
</evidence>
<evidence type="ECO:0000256" key="6">
    <source>
        <dbReference type="PROSITE-ProRule" id="PRU01240"/>
    </source>
</evidence>
<reference evidence="11 12" key="1">
    <citation type="submission" date="2013-08" db="EMBL/GenBank/DDBJ databases">
        <title>Genome sequencing of Cellulomonas bogoriensis 69B4.</title>
        <authorList>
            <person name="Chen F."/>
            <person name="Li Y."/>
            <person name="Wang G."/>
        </authorList>
    </citation>
    <scope>NUCLEOTIDE SEQUENCE [LARGE SCALE GENOMIC DNA]</scope>
    <source>
        <strain evidence="11 12">69B4</strain>
    </source>
</reference>
<dbReference type="Gene3D" id="2.60.40.10">
    <property type="entry name" value="Immunoglobulins"/>
    <property type="match status" value="3"/>
</dbReference>
<dbReference type="InterPro" id="IPR023827">
    <property type="entry name" value="Peptidase_S8_Asp-AS"/>
</dbReference>
<dbReference type="InterPro" id="IPR036852">
    <property type="entry name" value="Peptidase_S8/S53_dom_sf"/>
</dbReference>
<keyword evidence="3 6" id="KW-0378">Hydrolase</keyword>
<accession>A0A0A0C217</accession>
<dbReference type="InterPro" id="IPR000209">
    <property type="entry name" value="Peptidase_S8/S53_dom"/>
</dbReference>
<sequence>MHRPRSTLAAALAAALSLPLTLSLGVANATPPPDDPVVQHSDGLDRPAGALERLEALDPAGDVIAESMLLAEGHVTAFVELATTAGVDAAEAGDDPAEAAEETTALAEEVVPDAVEDVGTFSTRASSDTPTRLAVTTTLVAGMVVDGDAARIRALAGSEGVEAIHLITPKVPNNKGADVFTRAAQAWESTGMTGQDVTIGVIDTGIDYTHAAFGGPGTAEAYAEAYGEDGTGPVPTHLLDDTKYLGGWDFAGPDYNADPNATAPGATTVPSPNANPIDAPDASPNGGHGTHVAATAAGYGVLPDGSTFDGDYAAIDDLDEWRVGPGSAPEAGVYALKVFGDNGGSTALTIQALEWAADPDGDHDYNDRLDIVNLSLGSVGTPADDPENLFIDRLANLGTLAVTSAGNSGDVTDIGGTPGNARSTLTVANSVGASQTYDAVEVLEAPGSDLEGLHPAQNTVFYTGTEDVTAPVVHVGDDVTGCTSLEQYREAIEDAIVWLWWDDDGTSRACGSVARWNNAAQAGAAGVLIGTTEPVFSAGIAGNEDIPGAQLTAGATQTLLPAIREGGVVMRMGPSLDNAAFVTDEDLADLIAQSSSRGVHGSLGVVKPDVAAPGTLISSASSGSGTAASTKTGTSMSAPHVAGIAALVAEANPGWTPQQIKTAIMNTATHDVYGQPGQAGPVQGPERVGSGRVDALDAVTTDVLAWATDDAELVSVVFGVVHVGQETLEERRTVTVRNTGSSARTFTTSFDGATTAGGAQISVHPATVTVPAGRTALVTVTLTVDPETLAREIDPTSEESYDLGIDIPREFVSSVSGRLVLTPEDGDELRVPVHAAPRPVSDLTARTVTVREGSTSAPLRLDGAGVQADGWRSHVAPLVHAVSSPRLDATPGVSTSPSSVAAGDLRHVGYASTAPQLAAAGGDPATGTLGIGLTTDGPWTRLGVAVIPIINVDIDGDGIWDLEAYVRKLSTDLDVTVLETYALDFADGSYSQGALLDVMPVDGLWGDPTGTVFDNDVLVAPMTLDAVGIAPGDTPSVTVATFSRWAPDGSNIVDEVPPFDVDPFDPPLWFDSGDGAERLWFPSDAGTPLTVHRAEQAEDVDQQLLVLHALNEPGARAQLVDVVTGPVTPTTTDLAVEGDPTTGTVTLVASVDPDDATGTVTFLRGEETLGEQAVDGGEARLEVELPPGTHEVVAAFEPDDDAWTGSRSEPVTVEVPEPGEVPDLAASRLTAVVPGASPRGLPLPVAATVRTDGPTPTGRIEVKVGDRLLGSARVVAHGRTGAAALAIPSSALPPGEHVLTVTYTGNDEVEGSSVERRVRVIALGPLRP</sequence>
<feature type="active site" description="Charge relay system" evidence="5 6">
    <location>
        <position position="203"/>
    </location>
</feature>
<evidence type="ECO:0000256" key="7">
    <source>
        <dbReference type="RuleBase" id="RU003355"/>
    </source>
</evidence>
<dbReference type="Gene3D" id="3.40.50.200">
    <property type="entry name" value="Peptidase S8/S53 domain"/>
    <property type="match status" value="2"/>
</dbReference>
<protein>
    <submittedName>
        <fullName evidence="11">Peptidase S8</fullName>
    </submittedName>
</protein>
<dbReference type="RefSeq" id="WP_052105139.1">
    <property type="nucleotide sequence ID" value="NZ_AXCZ01000043.1"/>
</dbReference>
<evidence type="ECO:0000256" key="2">
    <source>
        <dbReference type="ARBA" id="ARBA00022670"/>
    </source>
</evidence>
<dbReference type="OrthoDB" id="9813435at2"/>
<comment type="similarity">
    <text evidence="1 6 7">Belongs to the peptidase S8 family.</text>
</comment>
<evidence type="ECO:0000256" key="1">
    <source>
        <dbReference type="ARBA" id="ARBA00011073"/>
    </source>
</evidence>
<feature type="active site" description="Charge relay system" evidence="5 6">
    <location>
        <position position="288"/>
    </location>
</feature>
<dbReference type="PANTHER" id="PTHR43806:SF11">
    <property type="entry name" value="CEREVISIN-RELATED"/>
    <property type="match status" value="1"/>
</dbReference>
<dbReference type="PROSITE" id="PS51892">
    <property type="entry name" value="SUBTILASE"/>
    <property type="match status" value="1"/>
</dbReference>
<dbReference type="InterPro" id="IPR013783">
    <property type="entry name" value="Ig-like_fold"/>
</dbReference>
<proteinExistence type="inferred from homology"/>
<feature type="active site" description="Charge relay system" evidence="5 6">
    <location>
        <position position="635"/>
    </location>
</feature>
<feature type="domain" description="Bacterial Ig-like" evidence="10">
    <location>
        <begin position="1138"/>
        <end position="1215"/>
    </location>
</feature>
<dbReference type="CDD" id="cd07474">
    <property type="entry name" value="Peptidases_S8_subtilisin_Vpr-like"/>
    <property type="match status" value="1"/>
</dbReference>
<dbReference type="GO" id="GO:0005975">
    <property type="term" value="P:carbohydrate metabolic process"/>
    <property type="evidence" value="ECO:0007669"/>
    <property type="project" value="UniProtKB-ARBA"/>
</dbReference>
<evidence type="ECO:0000256" key="8">
    <source>
        <dbReference type="SAM" id="SignalP"/>
    </source>
</evidence>
<feature type="chain" id="PRO_5001959691" evidence="8">
    <location>
        <begin position="30"/>
        <end position="1328"/>
    </location>
</feature>